<organism evidence="6 7">
    <name type="scientific">Pseudocercospora fijiensis (strain CIRAD86)</name>
    <name type="common">Black leaf streak disease fungus</name>
    <name type="synonym">Mycosphaerella fijiensis</name>
    <dbReference type="NCBI Taxonomy" id="383855"/>
    <lineage>
        <taxon>Eukaryota</taxon>
        <taxon>Fungi</taxon>
        <taxon>Dikarya</taxon>
        <taxon>Ascomycota</taxon>
        <taxon>Pezizomycotina</taxon>
        <taxon>Dothideomycetes</taxon>
        <taxon>Dothideomycetidae</taxon>
        <taxon>Mycosphaerellales</taxon>
        <taxon>Mycosphaerellaceae</taxon>
        <taxon>Pseudocercospora</taxon>
    </lineage>
</organism>
<dbReference type="AlphaFoldDB" id="M2ZJ07"/>
<keyword evidence="3" id="KW-0238">DNA-binding</keyword>
<dbReference type="GO" id="GO:0005634">
    <property type="term" value="C:nucleus"/>
    <property type="evidence" value="ECO:0007669"/>
    <property type="project" value="UniProtKB-SubCell"/>
</dbReference>
<dbReference type="EMBL" id="KB446562">
    <property type="protein sequence ID" value="EME79089.1"/>
    <property type="molecule type" value="Genomic_DNA"/>
</dbReference>
<reference evidence="6 7" key="1">
    <citation type="journal article" date="2012" name="PLoS Pathog.">
        <title>Diverse lifestyles and strategies of plant pathogenesis encoded in the genomes of eighteen Dothideomycetes fungi.</title>
        <authorList>
            <person name="Ohm R.A."/>
            <person name="Feau N."/>
            <person name="Henrissat B."/>
            <person name="Schoch C.L."/>
            <person name="Horwitz B.A."/>
            <person name="Barry K.W."/>
            <person name="Condon B.J."/>
            <person name="Copeland A.C."/>
            <person name="Dhillon B."/>
            <person name="Glaser F."/>
            <person name="Hesse C.N."/>
            <person name="Kosti I."/>
            <person name="LaButti K."/>
            <person name="Lindquist E.A."/>
            <person name="Lucas S."/>
            <person name="Salamov A.A."/>
            <person name="Bradshaw R.E."/>
            <person name="Ciuffetti L."/>
            <person name="Hamelin R.C."/>
            <person name="Kema G.H.J."/>
            <person name="Lawrence C."/>
            <person name="Scott J.A."/>
            <person name="Spatafora J.W."/>
            <person name="Turgeon B.G."/>
            <person name="de Wit P.J.G.M."/>
            <person name="Zhong S."/>
            <person name="Goodwin S.B."/>
            <person name="Grigoriev I.V."/>
        </authorList>
    </citation>
    <scope>NUCLEOTIDE SEQUENCE [LARGE SCALE GENOMIC DNA]</scope>
    <source>
        <strain evidence="6 7">CIRAD86</strain>
    </source>
</reference>
<evidence type="ECO:0000256" key="4">
    <source>
        <dbReference type="ARBA" id="ARBA00023242"/>
    </source>
</evidence>
<dbReference type="RefSeq" id="XP_007929904.1">
    <property type="nucleotide sequence ID" value="XM_007931713.1"/>
</dbReference>
<dbReference type="CDD" id="cd12148">
    <property type="entry name" value="fungal_TF_MHR"/>
    <property type="match status" value="1"/>
</dbReference>
<dbReference type="KEGG" id="pfj:MYCFIDRAFT_177754"/>
<dbReference type="VEuPathDB" id="FungiDB:MYCFIDRAFT_177754"/>
<keyword evidence="2" id="KW-0479">Metal-binding</keyword>
<evidence type="ECO:0000256" key="2">
    <source>
        <dbReference type="ARBA" id="ARBA00022723"/>
    </source>
</evidence>
<comment type="subcellular location">
    <subcellularLocation>
        <location evidence="1">Nucleus</location>
    </subcellularLocation>
</comment>
<evidence type="ECO:0000256" key="5">
    <source>
        <dbReference type="SAM" id="MobiDB-lite"/>
    </source>
</evidence>
<evidence type="ECO:0000313" key="6">
    <source>
        <dbReference type="EMBL" id="EME79089.1"/>
    </source>
</evidence>
<keyword evidence="4" id="KW-0539">Nucleus</keyword>
<dbReference type="HOGENOM" id="CLU_389850_0_0_1"/>
<feature type="region of interest" description="Disordered" evidence="5">
    <location>
        <begin position="227"/>
        <end position="257"/>
    </location>
</feature>
<feature type="compositionally biased region" description="Low complexity" evidence="5">
    <location>
        <begin position="238"/>
        <end position="250"/>
    </location>
</feature>
<accession>M2ZJ07</accession>
<sequence>MCAEIGRWSDPRNQAQILFLPFSLSSLSSNIALLGCPTGTLEIQTRRTAVSTGGPTLVKYGELRSQFDNAPLHGGTIVDRRAAARYALPCEGTASSKPASPSSGRRFHGWWLYLALDILGHKWRDFLASRHPLLLAVTEPPSLRNGQKAVRDSTYDPGKWQHAELHGWQKYDAEESVHVASIASVFNWNAHATPEKLPPQLSLTKDLWQGSAKGRLDRLEELVKHSMQTPSQARLLTSSSGEGSPSPMSEADGLPTPCNRSGLNLSLKSGHRGIILDAETLYERYHGPLSLFSLVQEFQCHTLGSLASPDVPEMPTHALVAAMTAQRLEALDLKYSSGSLPKDKSPLETPPKALFEASVGPYFDSVHPSLPIWTPEGLSRLMSILYNEQKEEKDDALILENKASTNSIERKDFSADDNARRSNLIGKRARLILVQAIIALYHFTPDVFDRLFGYALQLAKSIGLDQRNHLCSGQDALARAERANVSACLYILECSSAWNRSLTISFRISPDNMELLTKRIDPDCQDFLLRIQLASIEDQINAGLHSEAPALDDLTSVTLDEVLERDPTSISPEVQLGCRWCRILLNYFGTSTAQKLREHDKVMIFLHARHVLVSPPLALLKLSAHHLRHPNPDDLHRLQASAAILRSLGEQMEVNGSGEVSYARQMSSVADILSEMAGNISFHAHKTFDAVTPDPWAHALAIGMSLMV</sequence>
<dbReference type="GeneID" id="19333838"/>
<evidence type="ECO:0000256" key="3">
    <source>
        <dbReference type="ARBA" id="ARBA00023125"/>
    </source>
</evidence>
<name>M2ZJ07_PSEFD</name>
<evidence type="ECO:0000256" key="1">
    <source>
        <dbReference type="ARBA" id="ARBA00004123"/>
    </source>
</evidence>
<feature type="compositionally biased region" description="Polar residues" evidence="5">
    <location>
        <begin position="227"/>
        <end position="237"/>
    </location>
</feature>
<dbReference type="GO" id="GO:0046872">
    <property type="term" value="F:metal ion binding"/>
    <property type="evidence" value="ECO:0007669"/>
    <property type="project" value="UniProtKB-KW"/>
</dbReference>
<dbReference type="GO" id="GO:0003700">
    <property type="term" value="F:DNA-binding transcription factor activity"/>
    <property type="evidence" value="ECO:0007669"/>
    <property type="project" value="InterPro"/>
</dbReference>
<dbReference type="STRING" id="383855.M2ZJ07"/>
<dbReference type="InterPro" id="IPR050987">
    <property type="entry name" value="AtrR-like"/>
</dbReference>
<keyword evidence="7" id="KW-1185">Reference proteome</keyword>
<evidence type="ECO:0000313" key="7">
    <source>
        <dbReference type="Proteomes" id="UP000016932"/>
    </source>
</evidence>
<dbReference type="GO" id="GO:0003677">
    <property type="term" value="F:DNA binding"/>
    <property type="evidence" value="ECO:0007669"/>
    <property type="project" value="UniProtKB-KW"/>
</dbReference>
<dbReference type="PANTHER" id="PTHR46910">
    <property type="entry name" value="TRANSCRIPTION FACTOR PDR1"/>
    <property type="match status" value="1"/>
</dbReference>
<gene>
    <name evidence="6" type="ORF">MYCFIDRAFT_177754</name>
</gene>
<dbReference type="OrthoDB" id="103819at2759"/>
<evidence type="ECO:0008006" key="8">
    <source>
        <dbReference type="Google" id="ProtNLM"/>
    </source>
</evidence>
<protein>
    <recommendedName>
        <fullName evidence="8">Transcription factor domain-containing protein</fullName>
    </recommendedName>
</protein>
<dbReference type="Proteomes" id="UP000016932">
    <property type="component" value="Unassembled WGS sequence"/>
</dbReference>
<proteinExistence type="predicted"/>
<dbReference type="PANTHER" id="PTHR46910:SF3">
    <property type="entry name" value="HALOTOLERANCE PROTEIN 9-RELATED"/>
    <property type="match status" value="1"/>
</dbReference>